<accession>A0A9W9FGN1</accession>
<name>A0A9W9FGN1_9EURO</name>
<reference evidence="1" key="1">
    <citation type="submission" date="2022-11" db="EMBL/GenBank/DDBJ databases">
        <authorList>
            <person name="Petersen C."/>
        </authorList>
    </citation>
    <scope>NUCLEOTIDE SEQUENCE</scope>
    <source>
        <strain evidence="1">IBT 30761</strain>
    </source>
</reference>
<comment type="caution">
    <text evidence="1">The sequence shown here is derived from an EMBL/GenBank/DDBJ whole genome shotgun (WGS) entry which is preliminary data.</text>
</comment>
<dbReference type="AlphaFoldDB" id="A0A9W9FGN1"/>
<dbReference type="EMBL" id="JAPQKI010000005">
    <property type="protein sequence ID" value="KAJ5099745.1"/>
    <property type="molecule type" value="Genomic_DNA"/>
</dbReference>
<evidence type="ECO:0000313" key="1">
    <source>
        <dbReference type="EMBL" id="KAJ5099745.1"/>
    </source>
</evidence>
<evidence type="ECO:0000313" key="2">
    <source>
        <dbReference type="Proteomes" id="UP001149074"/>
    </source>
</evidence>
<protein>
    <submittedName>
        <fullName evidence="1">Uncharacterized protein</fullName>
    </submittedName>
</protein>
<gene>
    <name evidence="1" type="ORF">N7532_006746</name>
</gene>
<dbReference type="GeneID" id="81358219"/>
<organism evidence="1 2">
    <name type="scientific">Penicillium argentinense</name>
    <dbReference type="NCBI Taxonomy" id="1131581"/>
    <lineage>
        <taxon>Eukaryota</taxon>
        <taxon>Fungi</taxon>
        <taxon>Dikarya</taxon>
        <taxon>Ascomycota</taxon>
        <taxon>Pezizomycotina</taxon>
        <taxon>Eurotiomycetes</taxon>
        <taxon>Eurotiomycetidae</taxon>
        <taxon>Eurotiales</taxon>
        <taxon>Aspergillaceae</taxon>
        <taxon>Penicillium</taxon>
    </lineage>
</organism>
<dbReference type="RefSeq" id="XP_056475399.1">
    <property type="nucleotide sequence ID" value="XM_056619240.1"/>
</dbReference>
<keyword evidence="2" id="KW-1185">Reference proteome</keyword>
<reference evidence="1" key="2">
    <citation type="journal article" date="2023" name="IMA Fungus">
        <title>Comparative genomic study of the Penicillium genus elucidates a diverse pangenome and 15 lateral gene transfer events.</title>
        <authorList>
            <person name="Petersen C."/>
            <person name="Sorensen T."/>
            <person name="Nielsen M.R."/>
            <person name="Sondergaard T.E."/>
            <person name="Sorensen J.L."/>
            <person name="Fitzpatrick D.A."/>
            <person name="Frisvad J.C."/>
            <person name="Nielsen K.L."/>
        </authorList>
    </citation>
    <scope>NUCLEOTIDE SEQUENCE</scope>
    <source>
        <strain evidence="1">IBT 30761</strain>
    </source>
</reference>
<proteinExistence type="predicted"/>
<sequence>MLEFGGQESKGFMYAEADGHTGWRRQPLVNSSRQRTIGSLGKLFLEDISFHIFCFLKFVVAFPLV</sequence>
<dbReference type="Proteomes" id="UP001149074">
    <property type="component" value="Unassembled WGS sequence"/>
</dbReference>